<evidence type="ECO:0000256" key="1">
    <source>
        <dbReference type="PIRNR" id="PIRNR011468"/>
    </source>
</evidence>
<dbReference type="EC" id="4.7.1.1" evidence="1"/>
<dbReference type="EMBL" id="LAXI01000036">
    <property type="protein sequence ID" value="KRS13564.1"/>
    <property type="molecule type" value="Genomic_DNA"/>
</dbReference>
<dbReference type="AlphaFoldDB" id="A0A0T5NXI7"/>
<dbReference type="RefSeq" id="WP_037239970.1">
    <property type="nucleotide sequence ID" value="NZ_CP031601.1"/>
</dbReference>
<dbReference type="OrthoDB" id="9803851at2"/>
<comment type="catalytic activity">
    <reaction evidence="1">
        <text>alpha-D-ribose 1-methylphosphonate 5-phosphate + AH2 + S-adenosyl-L-methionine = alpha-D-ribose 1,2-cyclic phosphate 5-phosphate + methane + 5'-deoxyadenosine + L-methionine + A + H(+)</text>
        <dbReference type="Rhea" id="RHEA:34707"/>
        <dbReference type="ChEBI" id="CHEBI:13193"/>
        <dbReference type="ChEBI" id="CHEBI:15378"/>
        <dbReference type="ChEBI" id="CHEBI:16183"/>
        <dbReference type="ChEBI" id="CHEBI:17319"/>
        <dbReference type="ChEBI" id="CHEBI:17499"/>
        <dbReference type="ChEBI" id="CHEBI:57844"/>
        <dbReference type="ChEBI" id="CHEBI:59789"/>
        <dbReference type="ChEBI" id="CHEBI:68686"/>
        <dbReference type="ChEBI" id="CHEBI:68687"/>
        <dbReference type="EC" id="4.7.1.1"/>
    </reaction>
</comment>
<keyword evidence="4" id="KW-1185">Reference proteome</keyword>
<dbReference type="GO" id="GO:0098848">
    <property type="term" value="F:alpha-D-ribose 1-methylphosphonate 5-phosphate C-P-lyase activity"/>
    <property type="evidence" value="ECO:0007669"/>
    <property type="project" value="UniProtKB-UniRule"/>
</dbReference>
<keyword evidence="1" id="KW-0411">Iron-sulfur</keyword>
<dbReference type="GO" id="GO:0046872">
    <property type="term" value="F:metal ion binding"/>
    <property type="evidence" value="ECO:0007669"/>
    <property type="project" value="UniProtKB-UniRule"/>
</dbReference>
<dbReference type="SFLD" id="SFLDF00379">
    <property type="entry name" value="Phosphonate_metabolism_(PhnJ)"/>
    <property type="match status" value="1"/>
</dbReference>
<geneLocation type="plasmid" evidence="5">
    <name>pridsm_03</name>
</geneLocation>
<keyword evidence="1 3" id="KW-0456">Lyase</keyword>
<dbReference type="Proteomes" id="UP000325785">
    <property type="component" value="Plasmid pRIdsm_03"/>
</dbReference>
<sequence>MTERFTTGAWDAPWPFAYLDEFMKASVRLAVLRAVCIPGYQVPYVSEEVPIARGYGSGGLQVTLSLIGPDDRYKIIDEGDDETVNAVNLRRMVGLVTGAVATTDPERADLIQTRHKVPEVPLREDQIVILQVAFPDALRFFERSEAVARQMHAERDYSKLWLRLYESVIAHGEIMIGGRYPVMIEGRYVLDPTHVPRWDLPKLDHSPALFIFCAGREKRIYAIPPDTTVEPLGFEDHPFRVEDQTGRSCRLCGSTESFLAPALGPDGEMTWTCSDSAWCRKCRGETLEDMTWQTL</sequence>
<evidence type="ECO:0000313" key="2">
    <source>
        <dbReference type="EMBL" id="KRS13564.1"/>
    </source>
</evidence>
<dbReference type="SFLD" id="SFLDS00033">
    <property type="entry name" value="Radical_SAM_Phosphonate_Metabo"/>
    <property type="match status" value="1"/>
</dbReference>
<dbReference type="Proteomes" id="UP000051401">
    <property type="component" value="Unassembled WGS sequence"/>
</dbReference>
<keyword evidence="1" id="KW-0408">Iron</keyword>
<keyword evidence="1" id="KW-0004">4Fe-4S</keyword>
<dbReference type="KEGG" id="rid:RIdsm_05992"/>
<reference evidence="3 5" key="2">
    <citation type="submission" date="2018-08" db="EMBL/GenBank/DDBJ databases">
        <title>Genetic Globetrotter - A new plasmid hitch-hiking vast phylogenetic and geographic distances.</title>
        <authorList>
            <person name="Vollmers J."/>
            <person name="Petersen J."/>
        </authorList>
    </citation>
    <scope>NUCLEOTIDE SEQUENCE [LARGE SCALE GENOMIC DNA]</scope>
    <source>
        <strain evidence="3 5">DSM 26383</strain>
        <plasmid evidence="5">pridsm_03</plasmid>
        <plasmid evidence="3">pRIdsm_03</plasmid>
    </source>
</reference>
<protein>
    <recommendedName>
        <fullName evidence="1">Alpha-D-ribose 1-methylphosphonate 5-phosphate C-P lyase</fullName>
        <shortName evidence="1">PRPn C-P lyase</shortName>
        <ecNumber evidence="1">4.7.1.1</ecNumber>
    </recommendedName>
</protein>
<dbReference type="EMBL" id="CP031601">
    <property type="protein sequence ID" value="QEW30146.1"/>
    <property type="molecule type" value="Genomic_DNA"/>
</dbReference>
<evidence type="ECO:0000313" key="4">
    <source>
        <dbReference type="Proteomes" id="UP000051401"/>
    </source>
</evidence>
<keyword evidence="1" id="KW-0949">S-adenosyl-L-methionine</keyword>
<proteinExistence type="inferred from homology"/>
<keyword evidence="3" id="KW-0614">Plasmid</keyword>
<dbReference type="Pfam" id="PF06007">
    <property type="entry name" value="PhnJ"/>
    <property type="match status" value="1"/>
</dbReference>
<dbReference type="STRING" id="540747.SAMN04488031_1257"/>
<dbReference type="SFLD" id="SFLDG01115">
    <property type="entry name" value="Phosphonate_metabolism_(PhnJ)"/>
    <property type="match status" value="1"/>
</dbReference>
<accession>A0A0T5NXI7</accession>
<name>A0A0T5NXI7_9RHOB</name>
<keyword evidence="1" id="KW-0479">Metal-binding</keyword>
<comment type="similarity">
    <text evidence="1">Belongs to the PhnJ family.</text>
</comment>
<geneLocation type="plasmid" evidence="3">
    <name>pRIdsm_03</name>
</geneLocation>
<dbReference type="GO" id="GO:0051539">
    <property type="term" value="F:4 iron, 4 sulfur cluster binding"/>
    <property type="evidence" value="ECO:0007669"/>
    <property type="project" value="UniProtKB-UniRule"/>
</dbReference>
<reference evidence="2 4" key="1">
    <citation type="submission" date="2015-04" db="EMBL/GenBank/DDBJ databases">
        <title>The draft genome sequence of Roseovarius indicus B108T.</title>
        <authorList>
            <person name="Li G."/>
            <person name="Lai Q."/>
            <person name="Shao Z."/>
            <person name="Yan P."/>
        </authorList>
    </citation>
    <scope>NUCLEOTIDE SEQUENCE [LARGE SCALE GENOMIC DNA]</scope>
    <source>
        <strain evidence="2 4">B108</strain>
    </source>
</reference>
<dbReference type="InterPro" id="IPR010306">
    <property type="entry name" value="PhnJ"/>
</dbReference>
<dbReference type="PATRIC" id="fig|540747.5.peg.4258"/>
<organism evidence="2 4">
    <name type="scientific">Roseovarius indicus</name>
    <dbReference type="NCBI Taxonomy" id="540747"/>
    <lineage>
        <taxon>Bacteria</taxon>
        <taxon>Pseudomonadati</taxon>
        <taxon>Pseudomonadota</taxon>
        <taxon>Alphaproteobacteria</taxon>
        <taxon>Rhodobacterales</taxon>
        <taxon>Roseobacteraceae</taxon>
        <taxon>Roseovarius</taxon>
    </lineage>
</organism>
<evidence type="ECO:0000313" key="3">
    <source>
        <dbReference type="EMBL" id="QEW30146.1"/>
    </source>
</evidence>
<evidence type="ECO:0000313" key="5">
    <source>
        <dbReference type="Proteomes" id="UP000325785"/>
    </source>
</evidence>
<dbReference type="GO" id="GO:0019700">
    <property type="term" value="P:organic phosphonate catabolic process"/>
    <property type="evidence" value="ECO:0007669"/>
    <property type="project" value="UniProtKB-UniRule"/>
</dbReference>
<dbReference type="PIRSF" id="PIRSF011468">
    <property type="entry name" value="PhnJ"/>
    <property type="match status" value="1"/>
</dbReference>
<comment type="function">
    <text evidence="1">Catalyzes the breakage of the C-P bond in alpha-D-ribose 1-methylphosphonate 5-phosphate (PRPn) forming alpha-D-ribose.</text>
</comment>
<gene>
    <name evidence="3" type="primary">phnJ_2</name>
    <name evidence="3" type="ORF">RIdsm_05992</name>
    <name evidence="2" type="ORF">XM52_27420</name>
</gene>